<reference evidence="2 3" key="1">
    <citation type="journal article" date="2019" name="Nat. Ecol. Evol.">
        <title>Megaphylogeny resolves global patterns of mushroom evolution.</title>
        <authorList>
            <person name="Varga T."/>
            <person name="Krizsan K."/>
            <person name="Foldi C."/>
            <person name="Dima B."/>
            <person name="Sanchez-Garcia M."/>
            <person name="Sanchez-Ramirez S."/>
            <person name="Szollosi G.J."/>
            <person name="Szarkandi J.G."/>
            <person name="Papp V."/>
            <person name="Albert L."/>
            <person name="Andreopoulos W."/>
            <person name="Angelini C."/>
            <person name="Antonin V."/>
            <person name="Barry K.W."/>
            <person name="Bougher N.L."/>
            <person name="Buchanan P."/>
            <person name="Buyck B."/>
            <person name="Bense V."/>
            <person name="Catcheside P."/>
            <person name="Chovatia M."/>
            <person name="Cooper J."/>
            <person name="Damon W."/>
            <person name="Desjardin D."/>
            <person name="Finy P."/>
            <person name="Geml J."/>
            <person name="Haridas S."/>
            <person name="Hughes K."/>
            <person name="Justo A."/>
            <person name="Karasinski D."/>
            <person name="Kautmanova I."/>
            <person name="Kiss B."/>
            <person name="Kocsube S."/>
            <person name="Kotiranta H."/>
            <person name="LaButti K.M."/>
            <person name="Lechner B.E."/>
            <person name="Liimatainen K."/>
            <person name="Lipzen A."/>
            <person name="Lukacs Z."/>
            <person name="Mihaltcheva S."/>
            <person name="Morgado L.N."/>
            <person name="Niskanen T."/>
            <person name="Noordeloos M.E."/>
            <person name="Ohm R.A."/>
            <person name="Ortiz-Santana B."/>
            <person name="Ovrebo C."/>
            <person name="Racz N."/>
            <person name="Riley R."/>
            <person name="Savchenko A."/>
            <person name="Shiryaev A."/>
            <person name="Soop K."/>
            <person name="Spirin V."/>
            <person name="Szebenyi C."/>
            <person name="Tomsovsky M."/>
            <person name="Tulloss R.E."/>
            <person name="Uehling J."/>
            <person name="Grigoriev I.V."/>
            <person name="Vagvolgyi C."/>
            <person name="Papp T."/>
            <person name="Martin F.M."/>
            <person name="Miettinen O."/>
            <person name="Hibbett D.S."/>
            <person name="Nagy L.G."/>
        </authorList>
    </citation>
    <scope>NUCLEOTIDE SEQUENCE [LARGE SCALE GENOMIC DNA]</scope>
    <source>
        <strain evidence="2 3">CBS 309.79</strain>
    </source>
</reference>
<sequence>MHSTPVLLAPRPVRLTSDTTNTLFTTRSPHHPLRHSQSSPRIRTVPLDSSMRKEQITTINTSSSVSNHGNTLVRQELSQSPRPEEALEEFLSIFRSTTTASPPPTTSFLFSPSPTTMRALMPYGSTLFAVEEVSASSSWSGSGVGSPIQGQGLVEEGEVGDVGTALEVKQNRWFSSHLSSPISRTNTRNPFQRHPSYDIVVIPSARPASRSCSRLSSCTSPANIPLPPTPAPEVTA</sequence>
<dbReference type="OrthoDB" id="3242721at2759"/>
<feature type="compositionally biased region" description="Low complexity" evidence="1">
    <location>
        <begin position="212"/>
        <end position="223"/>
    </location>
</feature>
<dbReference type="AlphaFoldDB" id="A0A5C3QY67"/>
<dbReference type="EMBL" id="ML178814">
    <property type="protein sequence ID" value="TFL06973.1"/>
    <property type="molecule type" value="Genomic_DNA"/>
</dbReference>
<proteinExistence type="predicted"/>
<keyword evidence="3" id="KW-1185">Reference proteome</keyword>
<feature type="compositionally biased region" description="Pro residues" evidence="1">
    <location>
        <begin position="224"/>
        <end position="236"/>
    </location>
</feature>
<gene>
    <name evidence="2" type="ORF">BDV98DRAFT_587505</name>
</gene>
<organism evidence="2 3">
    <name type="scientific">Pterulicium gracile</name>
    <dbReference type="NCBI Taxonomy" id="1884261"/>
    <lineage>
        <taxon>Eukaryota</taxon>
        <taxon>Fungi</taxon>
        <taxon>Dikarya</taxon>
        <taxon>Basidiomycota</taxon>
        <taxon>Agaricomycotina</taxon>
        <taxon>Agaricomycetes</taxon>
        <taxon>Agaricomycetidae</taxon>
        <taxon>Agaricales</taxon>
        <taxon>Pleurotineae</taxon>
        <taxon>Pterulaceae</taxon>
        <taxon>Pterulicium</taxon>
    </lineage>
</organism>
<evidence type="ECO:0000313" key="3">
    <source>
        <dbReference type="Proteomes" id="UP000305067"/>
    </source>
</evidence>
<evidence type="ECO:0000256" key="1">
    <source>
        <dbReference type="SAM" id="MobiDB-lite"/>
    </source>
</evidence>
<accession>A0A5C3QY67</accession>
<evidence type="ECO:0000313" key="2">
    <source>
        <dbReference type="EMBL" id="TFL06973.1"/>
    </source>
</evidence>
<name>A0A5C3QY67_9AGAR</name>
<feature type="region of interest" description="Disordered" evidence="1">
    <location>
        <begin position="212"/>
        <end position="236"/>
    </location>
</feature>
<dbReference type="Proteomes" id="UP000305067">
    <property type="component" value="Unassembled WGS sequence"/>
</dbReference>
<protein>
    <submittedName>
        <fullName evidence="2">Uncharacterized protein</fullName>
    </submittedName>
</protein>